<feature type="domain" description="RdRp catalytic" evidence="7">
    <location>
        <begin position="562"/>
        <end position="681"/>
    </location>
</feature>
<evidence type="ECO:0000256" key="6">
    <source>
        <dbReference type="SAM" id="MobiDB-lite"/>
    </source>
</evidence>
<evidence type="ECO:0000256" key="5">
    <source>
        <dbReference type="RuleBase" id="RU363062"/>
    </source>
</evidence>
<dbReference type="GO" id="GO:0003968">
    <property type="term" value="F:RNA-directed RNA polymerase activity"/>
    <property type="evidence" value="ECO:0007669"/>
    <property type="project" value="UniProtKB-KW"/>
</dbReference>
<evidence type="ECO:0000256" key="2">
    <source>
        <dbReference type="ARBA" id="ARBA00022679"/>
    </source>
</evidence>
<evidence type="ECO:0000259" key="7">
    <source>
        <dbReference type="PROSITE" id="PS50507"/>
    </source>
</evidence>
<comment type="similarity">
    <text evidence="1">Belongs to the nodaviridae RNA polymerase family.</text>
</comment>
<keyword evidence="5" id="KW-0696">RNA-directed RNA polymerase</keyword>
<evidence type="ECO:0000313" key="8">
    <source>
        <dbReference type="EMBL" id="APG76338.1"/>
    </source>
</evidence>
<dbReference type="Pfam" id="PF00998">
    <property type="entry name" value="RdRP_3"/>
    <property type="match status" value="1"/>
</dbReference>
<dbReference type="InterPro" id="IPR007094">
    <property type="entry name" value="RNA-dir_pol_PSvirus"/>
</dbReference>
<accession>A0A1L3KG01</accession>
<dbReference type="InterPro" id="IPR043128">
    <property type="entry name" value="Rev_trsase/Diguanyl_cyclase"/>
</dbReference>
<feature type="region of interest" description="Disordered" evidence="6">
    <location>
        <begin position="876"/>
        <end position="904"/>
    </location>
</feature>
<keyword evidence="2 5" id="KW-0808">Transferase</keyword>
<evidence type="ECO:0000256" key="1">
    <source>
        <dbReference type="ARBA" id="ARBA00007751"/>
    </source>
</evidence>
<proteinExistence type="inferred from homology"/>
<protein>
    <recommendedName>
        <fullName evidence="5">RNA-directed RNA polymerase</fullName>
        <ecNumber evidence="5">2.7.7.48</ecNumber>
    </recommendedName>
</protein>
<evidence type="ECO:0000256" key="3">
    <source>
        <dbReference type="ARBA" id="ARBA00022695"/>
    </source>
</evidence>
<reference evidence="8" key="1">
    <citation type="journal article" date="2016" name="Nature">
        <title>Redefining the invertebrate RNA virosphere.</title>
        <authorList>
            <person name="Shi M."/>
            <person name="Lin X.D."/>
            <person name="Tian J.H."/>
            <person name="Chen L.J."/>
            <person name="Chen X."/>
            <person name="Li C.X."/>
            <person name="Qin X.C."/>
            <person name="Li J."/>
            <person name="Cao J.P."/>
            <person name="Eden J.S."/>
            <person name="Buchmann J."/>
            <person name="Wang W."/>
            <person name="Xu J."/>
            <person name="Holmes E.C."/>
            <person name="Zhang Y.Z."/>
        </authorList>
    </citation>
    <scope>NUCLEOTIDE SEQUENCE</scope>
    <source>
        <strain evidence="8">QTM162292</strain>
    </source>
</reference>
<dbReference type="InterPro" id="IPR002166">
    <property type="entry name" value="RNA_pol_HCV"/>
</dbReference>
<dbReference type="SUPFAM" id="SSF56672">
    <property type="entry name" value="DNA/RNA polymerases"/>
    <property type="match status" value="1"/>
</dbReference>
<dbReference type="PROSITE" id="PS50507">
    <property type="entry name" value="RDRP_SSRNA_POS"/>
    <property type="match status" value="1"/>
</dbReference>
<keyword evidence="4 5" id="KW-0693">Viral RNA replication</keyword>
<evidence type="ECO:0000256" key="4">
    <source>
        <dbReference type="ARBA" id="ARBA00022953"/>
    </source>
</evidence>
<organism evidence="8">
    <name type="scientific">Hubei noda-like virus 15</name>
    <dbReference type="NCBI Taxonomy" id="1922971"/>
    <lineage>
        <taxon>Viruses</taxon>
        <taxon>Riboviria</taxon>
    </lineage>
</organism>
<dbReference type="EC" id="2.7.7.48" evidence="5"/>
<dbReference type="InterPro" id="IPR043647">
    <property type="entry name" value="Noda_Vmethyltr_dom"/>
</dbReference>
<dbReference type="InterPro" id="IPR043502">
    <property type="entry name" value="DNA/RNA_pol_sf"/>
</dbReference>
<name>A0A1L3KG01_9VIRU</name>
<keyword evidence="5" id="KW-0547">Nucleotide-binding</keyword>
<dbReference type="Pfam" id="PF19222">
    <property type="entry name" value="Noda_Vmethyltr"/>
    <property type="match status" value="1"/>
</dbReference>
<comment type="catalytic activity">
    <reaction evidence="5">
        <text>RNA(n) + a ribonucleoside 5'-triphosphate = RNA(n+1) + diphosphate</text>
        <dbReference type="Rhea" id="RHEA:21248"/>
        <dbReference type="Rhea" id="RHEA-COMP:14527"/>
        <dbReference type="Rhea" id="RHEA-COMP:17342"/>
        <dbReference type="ChEBI" id="CHEBI:33019"/>
        <dbReference type="ChEBI" id="CHEBI:61557"/>
        <dbReference type="ChEBI" id="CHEBI:140395"/>
        <dbReference type="EC" id="2.7.7.48"/>
    </reaction>
</comment>
<dbReference type="GO" id="GO:0039694">
    <property type="term" value="P:viral RNA genome replication"/>
    <property type="evidence" value="ECO:0007669"/>
    <property type="project" value="InterPro"/>
</dbReference>
<dbReference type="CDD" id="cd23173">
    <property type="entry name" value="ps-ssRNAv_Nodaviridae_RdRp"/>
    <property type="match status" value="1"/>
</dbReference>
<keyword evidence="3 5" id="KW-0548">Nucleotidyltransferase</keyword>
<sequence>MEFTLCSGGSAILRNGAWEITAKEVSRDRELRWWCLGVGAVIGGVAAYSMVKQTSAWRRFMTWTKDKVRIKAGGDLPKQFRDKFKQTKPSTYSSNHPHPASASLRTNAGHDIDSWITLQGYETYEVSGTSRGTNQGIDLDYTLRDATRSYKNDKLHAKHIIKMVDVDYYVDLPGYLRKGNPVIMYTFVPTRASGTVPDGQFTIINNKVHYNVNGGGKFEHELWDYSDDYVRIDTRWGFWVCRIDQMQYQEDPSRRVVLITPVVWLPGLWRSLYGESKTLERCKFSTMVDGMEWTIMQRTLSTGLIEKSIAQSGMYYCISIEEKLLASMLAKLAVAKHVHISDVERILRSNEYRQYALDAPFYLAYAVAERPKVVVSDVGYVPPKDHYYPTGTIVEPGLPVGTRLFDPIVSVPAVFPARGELQDENTVRGRIIAPTNNVVPTGVARHWVNDFVKLFPAGQHSPMTISEVHVIQNKHRQQVRSALEMCHGAEAMRTRPFMKTETYGEPKDARNITSVTTHHTLALSGYTYVFKEDVLKKQAWYMPCRTPNEIATAVQTFCQGYDSVINCDFSRFDGSLSSTLRDMEAAIYKRYFSGSEELNDMLKQERNCSTSTQYGVKYNTGHSRLSGSPLTTDGNTIISAFVAYCCARDAGMDIKKLDDIPCLAYGDDLMVHGVTDPNVRKVSQMFGLKIVADEVRCGQPLTFLGRVFPDPWVTETSFQDIKRTIAKLHLSVMKDIPTEIAVKNKALGYLATDSLTPLLSNICQWMLRNHPVEDAQWTRYVERFHDEMAKDAPYWATCDGSWPQHERDRKIMRICIADELGITVSTLRSYENRFKTATLDLNFVIELPENAPPTTTVVVHREEPVIEEAAITSQPALTDTAIRVGPREQPRRPRRNGPPSVASA</sequence>
<dbReference type="EMBL" id="KX883140">
    <property type="protein sequence ID" value="APG76338.1"/>
    <property type="molecule type" value="Genomic_RNA"/>
</dbReference>
<dbReference type="Gene3D" id="3.30.70.270">
    <property type="match status" value="1"/>
</dbReference>
<dbReference type="GO" id="GO:0000166">
    <property type="term" value="F:nucleotide binding"/>
    <property type="evidence" value="ECO:0007669"/>
    <property type="project" value="UniProtKB-KW"/>
</dbReference>
<dbReference type="GO" id="GO:0003723">
    <property type="term" value="F:RNA binding"/>
    <property type="evidence" value="ECO:0007669"/>
    <property type="project" value="InterPro"/>
</dbReference>